<gene>
    <name evidence="1" type="ordered locus">GWCH70_0339</name>
</gene>
<evidence type="ECO:0000313" key="1">
    <source>
        <dbReference type="EMBL" id="ACS23265.1"/>
    </source>
</evidence>
<sequence>MTIKRVFTGTANFMSLMAQLLEKEIEKMVNAAYNNTQVDIVAAENGGDKE</sequence>
<dbReference type="EMBL" id="CP001638">
    <property type="protein sequence ID" value="ACS23265.1"/>
    <property type="molecule type" value="Genomic_DNA"/>
</dbReference>
<accession>C5D539</accession>
<dbReference type="HOGENOM" id="CLU_3132305_0_0_9"/>
<dbReference type="STRING" id="471223.GWCH70_0339"/>
<proteinExistence type="predicted"/>
<reference evidence="1" key="1">
    <citation type="submission" date="2009-06" db="EMBL/GenBank/DDBJ databases">
        <title>Complete sequence of chromosome of Geopacillus sp. WCH70.</title>
        <authorList>
            <consortium name="US DOE Joint Genome Institute"/>
            <person name="Lucas S."/>
            <person name="Copeland A."/>
            <person name="Lapidus A."/>
            <person name="Glavina del Rio T."/>
            <person name="Dalin E."/>
            <person name="Tice H."/>
            <person name="Bruce D."/>
            <person name="Goodwin L."/>
            <person name="Pitluck S."/>
            <person name="Chertkov O."/>
            <person name="Brettin T."/>
            <person name="Detter J.C."/>
            <person name="Han C."/>
            <person name="Larimer F."/>
            <person name="Land M."/>
            <person name="Hauser L."/>
            <person name="Kyrpides N."/>
            <person name="Mikhailova N."/>
            <person name="Brumm P."/>
            <person name="Mead D.A."/>
            <person name="Richardson P."/>
        </authorList>
    </citation>
    <scope>NUCLEOTIDE SEQUENCE [LARGE SCALE GENOMIC DNA]</scope>
    <source>
        <strain evidence="1">WCH70</strain>
    </source>
</reference>
<protein>
    <submittedName>
        <fullName evidence="1">Uncharacterized protein</fullName>
    </submittedName>
</protein>
<organism evidence="1">
    <name type="scientific">Geobacillus sp. (strain WCH70)</name>
    <dbReference type="NCBI Taxonomy" id="471223"/>
    <lineage>
        <taxon>Bacteria</taxon>
        <taxon>Bacillati</taxon>
        <taxon>Bacillota</taxon>
        <taxon>Bacilli</taxon>
        <taxon>Bacillales</taxon>
        <taxon>Anoxybacillaceae</taxon>
        <taxon>Geobacillus</taxon>
    </lineage>
</organism>
<dbReference type="AlphaFoldDB" id="C5D539"/>
<name>C5D539_GEOSW</name>
<dbReference type="eggNOG" id="ENOG502ZIDA">
    <property type="taxonomic scope" value="Bacteria"/>
</dbReference>
<dbReference type="KEGG" id="gwc:GWCH70_0339"/>